<dbReference type="InterPro" id="IPR011600">
    <property type="entry name" value="Pept_C14_caspase"/>
</dbReference>
<dbReference type="InterPro" id="IPR029030">
    <property type="entry name" value="Caspase-like_dom_sf"/>
</dbReference>
<comment type="similarity">
    <text evidence="1">Belongs to the peptidase C14A family.</text>
</comment>
<dbReference type="EMBL" id="NCKV01017751">
    <property type="protein sequence ID" value="RWS20413.1"/>
    <property type="molecule type" value="Genomic_DNA"/>
</dbReference>
<dbReference type="Gene3D" id="3.40.50.1460">
    <property type="match status" value="2"/>
</dbReference>
<accession>A0A443RYJ7</accession>
<dbReference type="InterPro" id="IPR015917">
    <property type="entry name" value="Pept_C14A"/>
</dbReference>
<dbReference type="SUPFAM" id="SSF52129">
    <property type="entry name" value="Caspase-like"/>
    <property type="match status" value="2"/>
</dbReference>
<proteinExistence type="inferred from homology"/>
<sequence>MKNLTNVVICFATNLGGLSVRFPHHGTPYIKFLCDTLKTKRYKEITSILRDVEIHMSKKYYNRDTETFFKKGYQQITEFETFNLSKQFFFFDQELLSHKPDLRDIIFCQQLMNNGKIYEKGFNTKGTCIVIQNINYYKTEYARVGAEHDERRICKLFQELDYHVVILRDVLYEEFMETLRNEIRNVSESAQALFIFVGTNSNDEG</sequence>
<dbReference type="VEuPathDB" id="VectorBase:LDEU011627"/>
<dbReference type="PRINTS" id="PR00376">
    <property type="entry name" value="IL1BCENZYME"/>
</dbReference>
<feature type="non-terminal residue" evidence="3">
    <location>
        <position position="205"/>
    </location>
</feature>
<dbReference type="InterPro" id="IPR001309">
    <property type="entry name" value="Pept_C14_p20"/>
</dbReference>
<dbReference type="PROSITE" id="PS50208">
    <property type="entry name" value="CASPASE_P20"/>
    <property type="match status" value="1"/>
</dbReference>
<dbReference type="PANTHER" id="PTHR22576">
    <property type="entry name" value="MUCOSA ASSOCIATED LYMPHOID TISSUE LYMPHOMA TRANSLOCATION PROTEIN 1/PARACASPASE"/>
    <property type="match status" value="1"/>
</dbReference>
<keyword evidence="4" id="KW-1185">Reference proteome</keyword>
<dbReference type="Pfam" id="PF00656">
    <property type="entry name" value="Peptidase_C14"/>
    <property type="match status" value="2"/>
</dbReference>
<gene>
    <name evidence="3" type="ORF">B4U80_14277</name>
</gene>
<evidence type="ECO:0000313" key="3">
    <source>
        <dbReference type="EMBL" id="RWS20413.1"/>
    </source>
</evidence>
<dbReference type="Proteomes" id="UP000288716">
    <property type="component" value="Unassembled WGS sequence"/>
</dbReference>
<dbReference type="AlphaFoldDB" id="A0A443RYJ7"/>
<evidence type="ECO:0000313" key="4">
    <source>
        <dbReference type="Proteomes" id="UP000288716"/>
    </source>
</evidence>
<reference evidence="3 4" key="1">
    <citation type="journal article" date="2018" name="Gigascience">
        <title>Genomes of trombidid mites reveal novel predicted allergens and laterally-transferred genes associated with secondary metabolism.</title>
        <authorList>
            <person name="Dong X."/>
            <person name="Chaisiri K."/>
            <person name="Xia D."/>
            <person name="Armstrong S.D."/>
            <person name="Fang Y."/>
            <person name="Donnelly M.J."/>
            <person name="Kadowaki T."/>
            <person name="McGarry J.W."/>
            <person name="Darby A.C."/>
            <person name="Makepeace B.L."/>
        </authorList>
    </citation>
    <scope>NUCLEOTIDE SEQUENCE [LARGE SCALE GENOMIC DNA]</scope>
    <source>
        <strain evidence="3">UoL-UT</strain>
    </source>
</reference>
<dbReference type="GO" id="GO:0004197">
    <property type="term" value="F:cysteine-type endopeptidase activity"/>
    <property type="evidence" value="ECO:0007669"/>
    <property type="project" value="InterPro"/>
</dbReference>
<comment type="caution">
    <text evidence="3">The sequence shown here is derived from an EMBL/GenBank/DDBJ whole genome shotgun (WGS) entry which is preliminary data.</text>
</comment>
<evidence type="ECO:0000259" key="2">
    <source>
        <dbReference type="PROSITE" id="PS50208"/>
    </source>
</evidence>
<protein>
    <recommendedName>
        <fullName evidence="2">Caspase family p20 domain-containing protein</fullName>
    </recommendedName>
</protein>
<organism evidence="3 4">
    <name type="scientific">Leptotrombidium deliense</name>
    <dbReference type="NCBI Taxonomy" id="299467"/>
    <lineage>
        <taxon>Eukaryota</taxon>
        <taxon>Metazoa</taxon>
        <taxon>Ecdysozoa</taxon>
        <taxon>Arthropoda</taxon>
        <taxon>Chelicerata</taxon>
        <taxon>Arachnida</taxon>
        <taxon>Acari</taxon>
        <taxon>Acariformes</taxon>
        <taxon>Trombidiformes</taxon>
        <taxon>Prostigmata</taxon>
        <taxon>Anystina</taxon>
        <taxon>Parasitengona</taxon>
        <taxon>Trombiculoidea</taxon>
        <taxon>Trombiculidae</taxon>
        <taxon>Leptotrombidium</taxon>
    </lineage>
</organism>
<dbReference type="PANTHER" id="PTHR22576:SF41">
    <property type="entry name" value="CASPASE 14, APOPTOSIS-RELATED CYSTEINE PEPTIDASE"/>
    <property type="match status" value="1"/>
</dbReference>
<dbReference type="GO" id="GO:0006508">
    <property type="term" value="P:proteolysis"/>
    <property type="evidence" value="ECO:0007669"/>
    <property type="project" value="InterPro"/>
</dbReference>
<evidence type="ECO:0000256" key="1">
    <source>
        <dbReference type="ARBA" id="ARBA00010134"/>
    </source>
</evidence>
<feature type="domain" description="Caspase family p20" evidence="2">
    <location>
        <begin position="124"/>
        <end position="205"/>
    </location>
</feature>
<dbReference type="InterPro" id="IPR052039">
    <property type="entry name" value="Caspase-related_regulators"/>
</dbReference>
<name>A0A443RYJ7_9ACAR</name>